<organism evidence="10 11">
    <name type="scientific">Haliea salexigens</name>
    <dbReference type="NCBI Taxonomy" id="287487"/>
    <lineage>
        <taxon>Bacteria</taxon>
        <taxon>Pseudomonadati</taxon>
        <taxon>Pseudomonadota</taxon>
        <taxon>Gammaproteobacteria</taxon>
        <taxon>Cellvibrionales</taxon>
        <taxon>Halieaceae</taxon>
        <taxon>Haliea</taxon>
    </lineage>
</organism>
<dbReference type="InterPro" id="IPR058625">
    <property type="entry name" value="MdtA-like_BSH"/>
</dbReference>
<dbReference type="PANTHER" id="PTHR30386">
    <property type="entry name" value="MEMBRANE FUSION SUBUNIT OF EMRAB-TOLC MULTIDRUG EFFLUX PUMP"/>
    <property type="match status" value="1"/>
</dbReference>
<dbReference type="InterPro" id="IPR050739">
    <property type="entry name" value="MFP"/>
</dbReference>
<dbReference type="Pfam" id="PF25917">
    <property type="entry name" value="BSH_RND"/>
    <property type="match status" value="1"/>
</dbReference>
<dbReference type="SUPFAM" id="SSF111369">
    <property type="entry name" value="HlyD-like secretion proteins"/>
    <property type="match status" value="2"/>
</dbReference>
<evidence type="ECO:0000256" key="4">
    <source>
        <dbReference type="ARBA" id="ARBA00022989"/>
    </source>
</evidence>
<evidence type="ECO:0000256" key="1">
    <source>
        <dbReference type="ARBA" id="ARBA00004167"/>
    </source>
</evidence>
<feature type="domain" description="Multidrug resistance protein MdtA-like barrel-sandwich hybrid" evidence="8">
    <location>
        <begin position="65"/>
        <end position="250"/>
    </location>
</feature>
<dbReference type="EMBL" id="DMND01000025">
    <property type="protein sequence ID" value="HAN26387.1"/>
    <property type="molecule type" value="Genomic_DNA"/>
</dbReference>
<feature type="domain" description="p-hydroxybenzoic acid efflux pump subunit AaeA-like beta-barrel" evidence="9">
    <location>
        <begin position="259"/>
        <end position="336"/>
    </location>
</feature>
<keyword evidence="4 7" id="KW-1133">Transmembrane helix</keyword>
<dbReference type="Proteomes" id="UP000259273">
    <property type="component" value="Unassembled WGS sequence"/>
</dbReference>
<dbReference type="InterPro" id="IPR058634">
    <property type="entry name" value="AaeA-lik-b-barrel"/>
</dbReference>
<evidence type="ECO:0000256" key="3">
    <source>
        <dbReference type="ARBA" id="ARBA00022692"/>
    </source>
</evidence>
<dbReference type="GO" id="GO:0016020">
    <property type="term" value="C:membrane"/>
    <property type="evidence" value="ECO:0007669"/>
    <property type="project" value="UniProtKB-SubCell"/>
</dbReference>
<dbReference type="Gene3D" id="2.40.30.170">
    <property type="match status" value="1"/>
</dbReference>
<protein>
    <submittedName>
        <fullName evidence="10">Hemolysin D</fullName>
    </submittedName>
</protein>
<evidence type="ECO:0000259" key="9">
    <source>
        <dbReference type="Pfam" id="PF25963"/>
    </source>
</evidence>
<accession>A0A3C1KI75</accession>
<dbReference type="AlphaFoldDB" id="A0A3C1KI75"/>
<dbReference type="Gene3D" id="1.10.287.470">
    <property type="entry name" value="Helix hairpin bin"/>
    <property type="match status" value="1"/>
</dbReference>
<feature type="region of interest" description="Disordered" evidence="6">
    <location>
        <begin position="1"/>
        <end position="25"/>
    </location>
</feature>
<dbReference type="PANTHER" id="PTHR30386:SF26">
    <property type="entry name" value="TRANSPORT PROTEIN COMB"/>
    <property type="match status" value="1"/>
</dbReference>
<evidence type="ECO:0000256" key="5">
    <source>
        <dbReference type="ARBA" id="ARBA00023136"/>
    </source>
</evidence>
<dbReference type="Pfam" id="PF25963">
    <property type="entry name" value="Beta-barrel_AAEA"/>
    <property type="match status" value="1"/>
</dbReference>
<reference evidence="10 11" key="1">
    <citation type="journal article" date="2018" name="Nat. Biotechnol.">
        <title>A standardized bacterial taxonomy based on genome phylogeny substantially revises the tree of life.</title>
        <authorList>
            <person name="Parks D.H."/>
            <person name="Chuvochina M."/>
            <person name="Waite D.W."/>
            <person name="Rinke C."/>
            <person name="Skarshewski A."/>
            <person name="Chaumeil P.A."/>
            <person name="Hugenholtz P."/>
        </authorList>
    </citation>
    <scope>NUCLEOTIDE SEQUENCE [LARGE SCALE GENOMIC DNA]</scope>
    <source>
        <strain evidence="10">UBA9158</strain>
    </source>
</reference>
<name>A0A3C1KI75_9GAMM</name>
<feature type="transmembrane region" description="Helical" evidence="7">
    <location>
        <begin position="28"/>
        <end position="48"/>
    </location>
</feature>
<evidence type="ECO:0000256" key="7">
    <source>
        <dbReference type="SAM" id="Phobius"/>
    </source>
</evidence>
<keyword evidence="3 7" id="KW-0812">Transmembrane</keyword>
<evidence type="ECO:0000313" key="11">
    <source>
        <dbReference type="Proteomes" id="UP000259273"/>
    </source>
</evidence>
<evidence type="ECO:0000256" key="2">
    <source>
        <dbReference type="ARBA" id="ARBA00009477"/>
    </source>
</evidence>
<comment type="similarity">
    <text evidence="2">Belongs to the membrane fusion protein (MFP) (TC 8.A.1) family.</text>
</comment>
<dbReference type="STRING" id="1121937.GCA_000423125_02750"/>
<dbReference type="Gene3D" id="2.40.50.100">
    <property type="match status" value="1"/>
</dbReference>
<comment type="caution">
    <text evidence="10">The sequence shown here is derived from an EMBL/GenBank/DDBJ whole genome shotgun (WGS) entry which is preliminary data.</text>
</comment>
<gene>
    <name evidence="10" type="ORF">DCP75_01385</name>
</gene>
<evidence type="ECO:0000259" key="8">
    <source>
        <dbReference type="Pfam" id="PF25917"/>
    </source>
</evidence>
<evidence type="ECO:0000313" key="10">
    <source>
        <dbReference type="EMBL" id="HAN26387.1"/>
    </source>
</evidence>
<comment type="subcellular location">
    <subcellularLocation>
        <location evidence="1">Membrane</location>
        <topology evidence="1">Single-pass membrane protein</topology>
    </subcellularLocation>
</comment>
<keyword evidence="5 7" id="KW-0472">Membrane</keyword>
<sequence length="382" mass="40346">MNETQHSDEALDEAPDTVVSEQQPGRSVARGGIGVLVLLLASLGWYLLADRFTPYTSQARVEGYVVGVAPKVAGIITEVAVKNNARVSAGQVLFSIDQDQYGLALQRAQSELANAVKQVEAGNASVEAARAKLRAALAGELQAKQDYTRLKRLREEDPGTISERRLEVSAAGLEQASAQVAAAAADIQRAIEQKGGDSEADNALLQSARTGVARAQLDVDSTTVVAESAGVITDLRAEVGQFAGTGTPVMTLIAVDDVWINAAFTENNLGNLRPGARVEILLDALPGRILRGSIRNIGVGVSAGGSTPPGALPSVQNSRDWLRQAQRFPVQVAFDTPLEPSVMRQLRIGGQASVIAYTEGHGVLGALGKLYIRLLSLLSYAY</sequence>
<evidence type="ECO:0000256" key="6">
    <source>
        <dbReference type="SAM" id="MobiDB-lite"/>
    </source>
</evidence>
<proteinExistence type="inferred from homology"/>